<evidence type="ECO:0000313" key="2">
    <source>
        <dbReference type="EMBL" id="ETO28330.1"/>
    </source>
</evidence>
<dbReference type="EMBL" id="ASPP01006720">
    <property type="protein sequence ID" value="ETO28330.1"/>
    <property type="molecule type" value="Genomic_DNA"/>
</dbReference>
<evidence type="ECO:0000256" key="1">
    <source>
        <dbReference type="SAM" id="Phobius"/>
    </source>
</evidence>
<dbReference type="Proteomes" id="UP000023152">
    <property type="component" value="Unassembled WGS sequence"/>
</dbReference>
<keyword evidence="1" id="KW-0472">Membrane</keyword>
<sequence length="223" mass="25881">MSYKKFLLVFINLKITVPEVRKKGFFINSKQIIPESFLIYQVQKQTAASLAALKNTRFAVAFSVFLLRLFLVGFGTFVGKILTTGDRNTIFSSLSNRISGVVMENLIIIQLPGTSKDFLFFLMVKMYYNLTQNLKDVLVLTSRALSHQKTVVDTKTRSEEVIKYELSNYFIIRFLWQGLVCFIIKPTKEYLLCQSEQNNFIVNKRRFKKILHKLRKPNSGPKR</sequence>
<keyword evidence="3" id="KW-1185">Reference proteome</keyword>
<dbReference type="AlphaFoldDB" id="X6NPV7"/>
<proteinExistence type="predicted"/>
<name>X6NPV7_RETFI</name>
<organism evidence="2 3">
    <name type="scientific">Reticulomyxa filosa</name>
    <dbReference type="NCBI Taxonomy" id="46433"/>
    <lineage>
        <taxon>Eukaryota</taxon>
        <taxon>Sar</taxon>
        <taxon>Rhizaria</taxon>
        <taxon>Retaria</taxon>
        <taxon>Foraminifera</taxon>
        <taxon>Monothalamids</taxon>
        <taxon>Reticulomyxidae</taxon>
        <taxon>Reticulomyxa</taxon>
    </lineage>
</organism>
<protein>
    <submittedName>
        <fullName evidence="2">Uncharacterized protein</fullName>
    </submittedName>
</protein>
<feature type="transmembrane region" description="Helical" evidence="1">
    <location>
        <begin position="58"/>
        <end position="78"/>
    </location>
</feature>
<evidence type="ECO:0000313" key="3">
    <source>
        <dbReference type="Proteomes" id="UP000023152"/>
    </source>
</evidence>
<keyword evidence="1" id="KW-0812">Transmembrane</keyword>
<reference evidence="2 3" key="1">
    <citation type="journal article" date="2013" name="Curr. Biol.">
        <title>The Genome of the Foraminiferan Reticulomyxa filosa.</title>
        <authorList>
            <person name="Glockner G."/>
            <person name="Hulsmann N."/>
            <person name="Schleicher M."/>
            <person name="Noegel A.A."/>
            <person name="Eichinger L."/>
            <person name="Gallinger C."/>
            <person name="Pawlowski J."/>
            <person name="Sierra R."/>
            <person name="Euteneuer U."/>
            <person name="Pillet L."/>
            <person name="Moustafa A."/>
            <person name="Platzer M."/>
            <person name="Groth M."/>
            <person name="Szafranski K."/>
            <person name="Schliwa M."/>
        </authorList>
    </citation>
    <scope>NUCLEOTIDE SEQUENCE [LARGE SCALE GENOMIC DNA]</scope>
</reference>
<gene>
    <name evidence="2" type="ORF">RFI_08801</name>
</gene>
<accession>X6NPV7</accession>
<keyword evidence="1" id="KW-1133">Transmembrane helix</keyword>
<comment type="caution">
    <text evidence="2">The sequence shown here is derived from an EMBL/GenBank/DDBJ whole genome shotgun (WGS) entry which is preliminary data.</text>
</comment>